<dbReference type="STRING" id="207559.Dde_3680"/>
<evidence type="ECO:0008006" key="3">
    <source>
        <dbReference type="Google" id="ProtNLM"/>
    </source>
</evidence>
<proteinExistence type="predicted"/>
<dbReference type="PANTHER" id="PTHR23416:SF78">
    <property type="entry name" value="LIPOPOLYSACCHARIDE BIOSYNTHESIS O-ACETYL TRANSFERASE WBBJ-RELATED"/>
    <property type="match status" value="1"/>
</dbReference>
<sequence>MMSSEMQPPQHGPDERRFQSRVRTAASGGLWHDMRRWWQLRRVGSAGCGIHMDSGVHLMRYTRHMHFGDNVFFKQGARLCVAQPQGELRIGSNTTIGYHTTIFASYSVVIGADCLIAPFCYLVDADHGIAAGSRINTQDMTARPVVVGDDVWLGARVTVVSGVRIGTGAVAGAGSVITADVPAGAIVAGAPARIVGYRK</sequence>
<protein>
    <recommendedName>
        <fullName evidence="3">Acyltransferase</fullName>
    </recommendedName>
</protein>
<dbReference type="SUPFAM" id="SSF51161">
    <property type="entry name" value="Trimeric LpxA-like enzymes"/>
    <property type="match status" value="1"/>
</dbReference>
<dbReference type="Gene3D" id="2.160.10.10">
    <property type="entry name" value="Hexapeptide repeat proteins"/>
    <property type="match status" value="1"/>
</dbReference>
<accession>Q30V23</accession>
<dbReference type="InterPro" id="IPR051159">
    <property type="entry name" value="Hexapeptide_acetyltransf"/>
</dbReference>
<dbReference type="CDD" id="cd04647">
    <property type="entry name" value="LbH_MAT_like"/>
    <property type="match status" value="1"/>
</dbReference>
<dbReference type="InterPro" id="IPR011004">
    <property type="entry name" value="Trimer_LpxA-like_sf"/>
</dbReference>
<dbReference type="KEGG" id="dde:Dde_3680"/>
<dbReference type="AlphaFoldDB" id="Q30V23"/>
<dbReference type="Proteomes" id="UP000002710">
    <property type="component" value="Chromosome"/>
</dbReference>
<dbReference type="Pfam" id="PF14602">
    <property type="entry name" value="Hexapep_2"/>
    <property type="match status" value="2"/>
</dbReference>
<reference evidence="1 2" key="1">
    <citation type="journal article" date="2011" name="J. Bacteriol.">
        <title>Complete genome sequence and updated annotation of Desulfovibrio alaskensis G20.</title>
        <authorList>
            <person name="Hauser L.J."/>
            <person name="Land M.L."/>
            <person name="Brown S.D."/>
            <person name="Larimer F."/>
            <person name="Keller K.L."/>
            <person name="Rapp-Giles B.J."/>
            <person name="Price M.N."/>
            <person name="Lin M."/>
            <person name="Bruce D.C."/>
            <person name="Detter J.C."/>
            <person name="Tapia R."/>
            <person name="Han C.S."/>
            <person name="Goodwin L.A."/>
            <person name="Cheng J.F."/>
            <person name="Pitluck S."/>
            <person name="Copeland A."/>
            <person name="Lucas S."/>
            <person name="Nolan M."/>
            <person name="Lapidus A.L."/>
            <person name="Palumbo A.V."/>
            <person name="Wall J.D."/>
        </authorList>
    </citation>
    <scope>NUCLEOTIDE SEQUENCE [LARGE SCALE GENOMIC DNA]</scope>
    <source>
        <strain evidence="2">ATCC BAA 1058 / DSM 17464 / G20</strain>
    </source>
</reference>
<evidence type="ECO:0000313" key="1">
    <source>
        <dbReference type="EMBL" id="ABB40473.1"/>
    </source>
</evidence>
<dbReference type="HOGENOM" id="CLU_051638_7_3_7"/>
<dbReference type="RefSeq" id="WP_011369344.1">
    <property type="nucleotide sequence ID" value="NC_007519.1"/>
</dbReference>
<dbReference type="EMBL" id="CP000112">
    <property type="protein sequence ID" value="ABB40473.1"/>
    <property type="molecule type" value="Genomic_DNA"/>
</dbReference>
<evidence type="ECO:0000313" key="2">
    <source>
        <dbReference type="Proteomes" id="UP000002710"/>
    </source>
</evidence>
<dbReference type="InterPro" id="IPR001451">
    <property type="entry name" value="Hexapep"/>
</dbReference>
<name>Q30V23_OLEA2</name>
<keyword evidence="2" id="KW-1185">Reference proteome</keyword>
<gene>
    <name evidence="1" type="ordered locus">Dde_3680</name>
</gene>
<dbReference type="PANTHER" id="PTHR23416">
    <property type="entry name" value="SIALIC ACID SYNTHASE-RELATED"/>
    <property type="match status" value="1"/>
</dbReference>
<dbReference type="eggNOG" id="COG0110">
    <property type="taxonomic scope" value="Bacteria"/>
</dbReference>
<organism evidence="1 2">
    <name type="scientific">Oleidesulfovibrio alaskensis (strain ATCC BAA-1058 / DSM 17464 / G20)</name>
    <name type="common">Desulfovibrio alaskensis</name>
    <dbReference type="NCBI Taxonomy" id="207559"/>
    <lineage>
        <taxon>Bacteria</taxon>
        <taxon>Pseudomonadati</taxon>
        <taxon>Thermodesulfobacteriota</taxon>
        <taxon>Desulfovibrionia</taxon>
        <taxon>Desulfovibrionales</taxon>
        <taxon>Desulfovibrionaceae</taxon>
        <taxon>Oleidesulfovibrio</taxon>
    </lineage>
</organism>